<name>A0A916SZ97_9MICO</name>
<reference evidence="3" key="1">
    <citation type="journal article" date="2014" name="Int. J. Syst. Evol. Microbiol.">
        <title>Complete genome sequence of Corynebacterium casei LMG S-19264T (=DSM 44701T), isolated from a smear-ripened cheese.</title>
        <authorList>
            <consortium name="US DOE Joint Genome Institute (JGI-PGF)"/>
            <person name="Walter F."/>
            <person name="Albersmeier A."/>
            <person name="Kalinowski J."/>
            <person name="Ruckert C."/>
        </authorList>
    </citation>
    <scope>NUCLEOTIDE SEQUENCE</scope>
    <source>
        <strain evidence="3">CGMCC 1.15085</strain>
    </source>
</reference>
<sequence>MVVGPWLRRIVQVTVAALVATMGLFTVTPPAEACACGGMVHEPGRSMTVIGETALVTRSAGRETIVMSLSARSDATRAGLLVPTPKPATPTLADRNLFTDLERQAAPRKRVRHHLFGPPAIFGDGSDGSDVNYSAGAPSSGVRVLDTVDLGPLEAISLTASDAGDLHAWLDKRGFVMSPQFEALVTPYLDRGWAFTAMSLTAEGRSLSGGLPPVSLSFKSDRLVYPMRMSRGAKETQQVRTYVLAAHRVSRTDPTAGRGEMQTVYADRVRTSLVTSPDLRRLSAENPWLTEITQSFDRPAQQVRSDFTFARAAHDTPVIRYTYDDEYFIPVDVAVLLVLLVGGISGGVIVLLRRRQRTS</sequence>
<evidence type="ECO:0000256" key="2">
    <source>
        <dbReference type="SAM" id="SignalP"/>
    </source>
</evidence>
<accession>A0A916SZ97</accession>
<evidence type="ECO:0008006" key="5">
    <source>
        <dbReference type="Google" id="ProtNLM"/>
    </source>
</evidence>
<evidence type="ECO:0000256" key="1">
    <source>
        <dbReference type="SAM" id="Phobius"/>
    </source>
</evidence>
<protein>
    <recommendedName>
        <fullName evidence="5">DUF2330 domain-containing protein</fullName>
    </recommendedName>
</protein>
<feature type="signal peptide" evidence="2">
    <location>
        <begin position="1"/>
        <end position="33"/>
    </location>
</feature>
<keyword evidence="1" id="KW-0812">Transmembrane</keyword>
<dbReference type="Pfam" id="PF10092">
    <property type="entry name" value="DUF2330"/>
    <property type="match status" value="1"/>
</dbReference>
<evidence type="ECO:0000313" key="3">
    <source>
        <dbReference type="EMBL" id="GGB20403.1"/>
    </source>
</evidence>
<dbReference type="Proteomes" id="UP000636793">
    <property type="component" value="Unassembled WGS sequence"/>
</dbReference>
<dbReference type="EMBL" id="BMHI01000001">
    <property type="protein sequence ID" value="GGB20403.1"/>
    <property type="molecule type" value="Genomic_DNA"/>
</dbReference>
<feature type="chain" id="PRO_5036904418" description="DUF2330 domain-containing protein" evidence="2">
    <location>
        <begin position="34"/>
        <end position="359"/>
    </location>
</feature>
<organism evidence="3 4">
    <name type="scientific">Flexivirga endophytica</name>
    <dbReference type="NCBI Taxonomy" id="1849103"/>
    <lineage>
        <taxon>Bacteria</taxon>
        <taxon>Bacillati</taxon>
        <taxon>Actinomycetota</taxon>
        <taxon>Actinomycetes</taxon>
        <taxon>Micrococcales</taxon>
        <taxon>Dermacoccaceae</taxon>
        <taxon>Flexivirga</taxon>
    </lineage>
</organism>
<comment type="caution">
    <text evidence="3">The sequence shown here is derived from an EMBL/GenBank/DDBJ whole genome shotgun (WGS) entry which is preliminary data.</text>
</comment>
<gene>
    <name evidence="3" type="ORF">GCM10011492_07890</name>
</gene>
<keyword evidence="4" id="KW-1185">Reference proteome</keyword>
<dbReference type="AlphaFoldDB" id="A0A916SZ97"/>
<evidence type="ECO:0000313" key="4">
    <source>
        <dbReference type="Proteomes" id="UP000636793"/>
    </source>
</evidence>
<feature type="transmembrane region" description="Helical" evidence="1">
    <location>
        <begin position="327"/>
        <end position="352"/>
    </location>
</feature>
<keyword evidence="1" id="KW-0472">Membrane</keyword>
<proteinExistence type="predicted"/>
<dbReference type="InterPro" id="IPR019283">
    <property type="entry name" value="DUF2330"/>
</dbReference>
<reference evidence="3" key="2">
    <citation type="submission" date="2020-09" db="EMBL/GenBank/DDBJ databases">
        <authorList>
            <person name="Sun Q."/>
            <person name="Zhou Y."/>
        </authorList>
    </citation>
    <scope>NUCLEOTIDE SEQUENCE</scope>
    <source>
        <strain evidence="3">CGMCC 1.15085</strain>
    </source>
</reference>
<keyword evidence="1" id="KW-1133">Transmembrane helix</keyword>
<keyword evidence="2" id="KW-0732">Signal</keyword>